<dbReference type="InterPro" id="IPR006876">
    <property type="entry name" value="LMBR1-like_membr_prot"/>
</dbReference>
<dbReference type="EMBL" id="HE576752">
    <property type="protein sequence ID" value="CCC67100.1"/>
    <property type="molecule type" value="Genomic_DNA"/>
</dbReference>
<dbReference type="InParanoid" id="G0V6K5"/>
<evidence type="ECO:0000256" key="7">
    <source>
        <dbReference type="SAM" id="Phobius"/>
    </source>
</evidence>
<dbReference type="Proteomes" id="UP000001640">
    <property type="component" value="Chromosome 1"/>
</dbReference>
<feature type="transmembrane region" description="Helical" evidence="7">
    <location>
        <begin position="385"/>
        <end position="406"/>
    </location>
</feature>
<name>G0V6K5_NAUCA</name>
<keyword evidence="9" id="KW-1185">Reference proteome</keyword>
<proteinExistence type="inferred from homology"/>
<evidence type="ECO:0000256" key="3">
    <source>
        <dbReference type="ARBA" id="ARBA00022692"/>
    </source>
</evidence>
<dbReference type="PANTHER" id="PTHR21355">
    <property type="entry name" value="G-PROTEIN COUPLED RECEPTOR-ASSOCIATED PROTEIN LMBRD2"/>
    <property type="match status" value="1"/>
</dbReference>
<dbReference type="AlphaFoldDB" id="G0V6K5"/>
<dbReference type="HOGENOM" id="CLU_425897_0_0_1"/>
<dbReference type="OMA" id="DHICTEC"/>
<evidence type="ECO:0000256" key="1">
    <source>
        <dbReference type="ARBA" id="ARBA00004141"/>
    </source>
</evidence>
<feature type="region of interest" description="Disordered" evidence="6">
    <location>
        <begin position="574"/>
        <end position="594"/>
    </location>
</feature>
<feature type="transmembrane region" description="Helical" evidence="7">
    <location>
        <begin position="154"/>
        <end position="173"/>
    </location>
</feature>
<feature type="transmembrane region" description="Helical" evidence="7">
    <location>
        <begin position="427"/>
        <end position="450"/>
    </location>
</feature>
<keyword evidence="3 7" id="KW-0812">Transmembrane</keyword>
<evidence type="ECO:0000313" key="9">
    <source>
        <dbReference type="Proteomes" id="UP000001640"/>
    </source>
</evidence>
<dbReference type="KEGG" id="ncs:NCAS_0A05420"/>
<evidence type="ECO:0000256" key="4">
    <source>
        <dbReference type="ARBA" id="ARBA00022989"/>
    </source>
</evidence>
<dbReference type="GeneID" id="96900582"/>
<organism evidence="8 9">
    <name type="scientific">Naumovozyma castellii</name>
    <name type="common">Yeast</name>
    <name type="synonym">Saccharomyces castellii</name>
    <dbReference type="NCBI Taxonomy" id="27288"/>
    <lineage>
        <taxon>Eukaryota</taxon>
        <taxon>Fungi</taxon>
        <taxon>Dikarya</taxon>
        <taxon>Ascomycota</taxon>
        <taxon>Saccharomycotina</taxon>
        <taxon>Saccharomycetes</taxon>
        <taxon>Saccharomycetales</taxon>
        <taxon>Saccharomycetaceae</taxon>
        <taxon>Naumovozyma</taxon>
    </lineage>
</organism>
<protein>
    <submittedName>
        <fullName evidence="8">Uncharacterized protein</fullName>
    </submittedName>
</protein>
<feature type="transmembrane region" description="Helical" evidence="7">
    <location>
        <begin position="185"/>
        <end position="209"/>
    </location>
</feature>
<sequence length="594" mass="68195">MNILIVPGCLWILFSSLAAINKYFSFKFHKNTFPFTLFILTLNMVVLVATAYLLPFDLFHTANLNSDSNSSNSTIPIVANDTMTNIQKRDLTNIIQEQQEQPSSIKYIWYSIYWIQFVLCWLIIPVLISYISLKYELPRGKVRERMSKAIFQNVKFYSLCLVGIVIGIIYLVTSTGHSIRDFKPLLISLAHLYSLSYTLILLSTGLIIFPRDLLSKARSPTLESNNKLFVELSKVNDDLNDSQLNILDNASKILNSNELTNGDVTFNELLNECKLEIQTKLSEIKISPTITNPIGTSSPINTLSKLNKNYNKFIVHYYNFIYNKTHSDEIIHTLAQSHKPSSELFKRVTLTILGLLSFILSLLILFLEIIPTKWAHGWIFLGNHWYNFALEFIILHYNTMTSLYSMSKFKFISFHLIPSGQSNPSNALYYSLYSSRLLFPLCFNLMVLIPSAGTGLQTSFETTLYNDLELIPLVHFLNKYLPMIFMILIPVSYKYDLKQKILLKVLGEEYYYQFFGMMMYEPTATNLNGNNNSNDLSPLNPGINNRSRIDDDYEYSLQDGRYLFERVSGNFNLENTTPTTTTTTNNNNNNGSYV</sequence>
<feature type="transmembrane region" description="Helical" evidence="7">
    <location>
        <begin position="470"/>
        <end position="493"/>
    </location>
</feature>
<dbReference type="eggNOG" id="KOG2296">
    <property type="taxonomic scope" value="Eukaryota"/>
</dbReference>
<reference key="2">
    <citation type="submission" date="2011-08" db="EMBL/GenBank/DDBJ databases">
        <title>Genome sequence of Naumovozyma castellii.</title>
        <authorList>
            <person name="Gordon J.L."/>
            <person name="Armisen D."/>
            <person name="Proux-Wera E."/>
            <person name="OhEigeartaigh S.S."/>
            <person name="Byrne K.P."/>
            <person name="Wolfe K.H."/>
        </authorList>
    </citation>
    <scope>NUCLEOTIDE SEQUENCE</scope>
    <source>
        <strain>Type strain:CBS 4309</strain>
    </source>
</reference>
<evidence type="ECO:0000256" key="2">
    <source>
        <dbReference type="ARBA" id="ARBA00010487"/>
    </source>
</evidence>
<keyword evidence="4 7" id="KW-1133">Transmembrane helix</keyword>
<dbReference type="STRING" id="1064592.G0V6K5"/>
<keyword evidence="5 7" id="KW-0472">Membrane</keyword>
<feature type="transmembrane region" description="Helical" evidence="7">
    <location>
        <begin position="112"/>
        <end position="133"/>
    </location>
</feature>
<dbReference type="Pfam" id="PF04791">
    <property type="entry name" value="LMBR1"/>
    <property type="match status" value="1"/>
</dbReference>
<comment type="subcellular location">
    <subcellularLocation>
        <location evidence="1">Membrane</location>
        <topology evidence="1">Multi-pass membrane protein</topology>
    </subcellularLocation>
</comment>
<reference evidence="8 9" key="1">
    <citation type="journal article" date="2011" name="Proc. Natl. Acad. Sci. U.S.A.">
        <title>Evolutionary erosion of yeast sex chromosomes by mating-type switching accidents.</title>
        <authorList>
            <person name="Gordon J.L."/>
            <person name="Armisen D."/>
            <person name="Proux-Wera E."/>
            <person name="Oheigeartaigh S.S."/>
            <person name="Byrne K.P."/>
            <person name="Wolfe K.H."/>
        </authorList>
    </citation>
    <scope>NUCLEOTIDE SEQUENCE [LARGE SCALE GENOMIC DNA]</scope>
    <source>
        <strain evidence="9">ATCC 76901 / BCRC 22586 / CBS 4309 / NBRC 1992 / NRRL Y-12630</strain>
    </source>
</reference>
<dbReference type="OrthoDB" id="203099at2759"/>
<dbReference type="GO" id="GO:0016020">
    <property type="term" value="C:membrane"/>
    <property type="evidence" value="ECO:0007669"/>
    <property type="project" value="UniProtKB-SubCell"/>
</dbReference>
<feature type="transmembrane region" description="Helical" evidence="7">
    <location>
        <begin position="35"/>
        <end position="54"/>
    </location>
</feature>
<comment type="similarity">
    <text evidence="2">Belongs to the LIMR family.</text>
</comment>
<dbReference type="RefSeq" id="XP_003673484.1">
    <property type="nucleotide sequence ID" value="XM_003673436.1"/>
</dbReference>
<feature type="transmembrane region" description="Helical" evidence="7">
    <location>
        <begin position="348"/>
        <end position="370"/>
    </location>
</feature>
<feature type="compositionally biased region" description="Low complexity" evidence="6">
    <location>
        <begin position="575"/>
        <end position="594"/>
    </location>
</feature>
<feature type="transmembrane region" description="Helical" evidence="7">
    <location>
        <begin position="5"/>
        <end position="23"/>
    </location>
</feature>
<evidence type="ECO:0000256" key="5">
    <source>
        <dbReference type="ARBA" id="ARBA00023136"/>
    </source>
</evidence>
<evidence type="ECO:0000313" key="8">
    <source>
        <dbReference type="EMBL" id="CCC67100.1"/>
    </source>
</evidence>
<accession>G0V6K5</accession>
<gene>
    <name evidence="8" type="primary">NCAS0A05420</name>
    <name evidence="8" type="ordered locus">NCAS_0A05420</name>
</gene>
<dbReference type="InterPro" id="IPR051584">
    <property type="entry name" value="GPCR-associated_LMBR1"/>
</dbReference>
<dbReference type="PANTHER" id="PTHR21355:SF0">
    <property type="entry name" value="G-PROTEIN COUPLED RECEPTOR-ASSOCIATED PROTEIN LMBRD2"/>
    <property type="match status" value="1"/>
</dbReference>
<evidence type="ECO:0000256" key="6">
    <source>
        <dbReference type="SAM" id="MobiDB-lite"/>
    </source>
</evidence>